<feature type="transmembrane region" description="Helical" evidence="12">
    <location>
        <begin position="204"/>
        <end position="227"/>
    </location>
</feature>
<keyword evidence="6 12" id="KW-1133">Transmembrane helix</keyword>
<feature type="region of interest" description="Disordered" evidence="11">
    <location>
        <begin position="1"/>
        <end position="107"/>
    </location>
</feature>
<feature type="compositionally biased region" description="Basic residues" evidence="11">
    <location>
        <begin position="44"/>
        <end position="53"/>
    </location>
</feature>
<dbReference type="Proteomes" id="UP000515158">
    <property type="component" value="Unplaced"/>
</dbReference>
<evidence type="ECO:0000256" key="7">
    <source>
        <dbReference type="ARBA" id="ARBA00023069"/>
    </source>
</evidence>
<evidence type="ECO:0000256" key="12">
    <source>
        <dbReference type="SAM" id="Phobius"/>
    </source>
</evidence>
<keyword evidence="7" id="KW-0969">Cilium</keyword>
<keyword evidence="13" id="KW-1185">Reference proteome</keyword>
<comment type="similarity">
    <text evidence="3">Belongs to the TMEM237 family.</text>
</comment>
<keyword evidence="4 12" id="KW-0812">Transmembrane</keyword>
<dbReference type="AlphaFoldDB" id="A0A6P8YMH3"/>
<evidence type="ECO:0000256" key="5">
    <source>
        <dbReference type="ARBA" id="ARBA00022794"/>
    </source>
</evidence>
<keyword evidence="8 12" id="KW-0472">Membrane</keyword>
<comment type="function">
    <text evidence="10">Component of the transition zone in primary cilia. Required for ciliogenesis.</text>
</comment>
<evidence type="ECO:0000256" key="10">
    <source>
        <dbReference type="ARBA" id="ARBA00025631"/>
    </source>
</evidence>
<feature type="transmembrane region" description="Helical" evidence="12">
    <location>
        <begin position="291"/>
        <end position="310"/>
    </location>
</feature>
<dbReference type="PANTHER" id="PTHR28388">
    <property type="entry name" value="TRANSMEMBRANE PROTEIN 237"/>
    <property type="match status" value="1"/>
</dbReference>
<dbReference type="GO" id="GO:0060271">
    <property type="term" value="P:cilium assembly"/>
    <property type="evidence" value="ECO:0007669"/>
    <property type="project" value="TreeGrafter"/>
</dbReference>
<dbReference type="RefSeq" id="XP_034238031.1">
    <property type="nucleotide sequence ID" value="XM_034382140.1"/>
</dbReference>
<accession>A0A6P8YMH3</accession>
<evidence type="ECO:0000256" key="9">
    <source>
        <dbReference type="ARBA" id="ARBA00023273"/>
    </source>
</evidence>
<feature type="compositionally biased region" description="Low complexity" evidence="11">
    <location>
        <begin position="22"/>
        <end position="32"/>
    </location>
</feature>
<dbReference type="Pfam" id="PF15383">
    <property type="entry name" value="TMEM237"/>
    <property type="match status" value="1"/>
</dbReference>
<keyword evidence="9" id="KW-0966">Cell projection</keyword>
<feature type="compositionally biased region" description="Basic residues" evidence="11">
    <location>
        <begin position="90"/>
        <end position="99"/>
    </location>
</feature>
<protein>
    <submittedName>
        <fullName evidence="14">Uncharacterized protein LOC117643306</fullName>
    </submittedName>
</protein>
<dbReference type="InterPro" id="IPR029409">
    <property type="entry name" value="TMEM237"/>
</dbReference>
<evidence type="ECO:0000256" key="11">
    <source>
        <dbReference type="SAM" id="MobiDB-lite"/>
    </source>
</evidence>
<comment type="subcellular location">
    <subcellularLocation>
        <location evidence="1">Cell projection</location>
        <location evidence="1">Cilium</location>
    </subcellularLocation>
    <subcellularLocation>
        <location evidence="2">Membrane</location>
        <topology evidence="2">Multi-pass membrane protein</topology>
    </subcellularLocation>
</comment>
<gene>
    <name evidence="14" type="primary">LOC117643306</name>
</gene>
<evidence type="ECO:0000256" key="1">
    <source>
        <dbReference type="ARBA" id="ARBA00004138"/>
    </source>
</evidence>
<reference evidence="14" key="1">
    <citation type="submission" date="2025-08" db="UniProtKB">
        <authorList>
            <consortium name="RefSeq"/>
        </authorList>
    </citation>
    <scope>IDENTIFICATION</scope>
    <source>
        <tissue evidence="14">Total insect</tissue>
    </source>
</reference>
<dbReference type="KEGG" id="tpal:117643306"/>
<dbReference type="OrthoDB" id="550113at2759"/>
<evidence type="ECO:0000256" key="4">
    <source>
        <dbReference type="ARBA" id="ARBA00022692"/>
    </source>
</evidence>
<evidence type="ECO:0000256" key="3">
    <source>
        <dbReference type="ARBA" id="ARBA00008783"/>
    </source>
</evidence>
<evidence type="ECO:0000256" key="6">
    <source>
        <dbReference type="ARBA" id="ARBA00022989"/>
    </source>
</evidence>
<dbReference type="GeneID" id="117643306"/>
<dbReference type="PANTHER" id="PTHR28388:SF1">
    <property type="entry name" value="TRANSMEMBRANE PROTEIN 237"/>
    <property type="match status" value="1"/>
</dbReference>
<feature type="transmembrane region" description="Helical" evidence="12">
    <location>
        <begin position="248"/>
        <end position="271"/>
    </location>
</feature>
<dbReference type="GO" id="GO:0035869">
    <property type="term" value="C:ciliary transition zone"/>
    <property type="evidence" value="ECO:0007669"/>
    <property type="project" value="TreeGrafter"/>
</dbReference>
<name>A0A6P8YMH3_THRPL</name>
<keyword evidence="5" id="KW-0970">Cilium biogenesis/degradation</keyword>
<evidence type="ECO:0000256" key="8">
    <source>
        <dbReference type="ARBA" id="ARBA00023136"/>
    </source>
</evidence>
<dbReference type="InParanoid" id="A0A6P8YMH3"/>
<evidence type="ECO:0000313" key="13">
    <source>
        <dbReference type="Proteomes" id="UP000515158"/>
    </source>
</evidence>
<evidence type="ECO:0000313" key="14">
    <source>
        <dbReference type="RefSeq" id="XP_034238031.1"/>
    </source>
</evidence>
<organism evidence="14">
    <name type="scientific">Thrips palmi</name>
    <name type="common">Melon thrips</name>
    <dbReference type="NCBI Taxonomy" id="161013"/>
    <lineage>
        <taxon>Eukaryota</taxon>
        <taxon>Metazoa</taxon>
        <taxon>Ecdysozoa</taxon>
        <taxon>Arthropoda</taxon>
        <taxon>Hexapoda</taxon>
        <taxon>Insecta</taxon>
        <taxon>Pterygota</taxon>
        <taxon>Neoptera</taxon>
        <taxon>Paraneoptera</taxon>
        <taxon>Thysanoptera</taxon>
        <taxon>Terebrantia</taxon>
        <taxon>Thripoidea</taxon>
        <taxon>Thripidae</taxon>
        <taxon>Thrips</taxon>
    </lineage>
</organism>
<feature type="compositionally biased region" description="Basic and acidic residues" evidence="11">
    <location>
        <begin position="7"/>
        <end position="20"/>
    </location>
</feature>
<dbReference type="GO" id="GO:0016020">
    <property type="term" value="C:membrane"/>
    <property type="evidence" value="ECO:0007669"/>
    <property type="project" value="UniProtKB-SubCell"/>
</dbReference>
<proteinExistence type="inferred from homology"/>
<sequence length="393" mass="44385">MDADDSESGREPRHSHRESPTRSARSASGADGADLRGSASERHSSKRRSKRSRDRGLEERRKQTQSRRSKSHHEEMHDSRSSAGAGRGEHSRHHKKRSRSRDAKYDEYMETPVTRVLREVPDDILDTPRPNVYGAQQHAYYGDGDSEHYRIQKGRDCVYVEHYDGFSSIPRHSAFTGHGSDLDKRWFDLNTASSLDVAIAVQKVWIPLTDFCHGLLAGVALMQAIIVDRLIGFSPEETAHFVSFYSNFSLIFTTIFLLLASVCLVSIFDRLDLARGDWPYLMDLFSVRPRIPWLLIPVYICGLILALAAAKGDDWIHLSQYNHSNFTLLKGDLDMLSSWHILNSLRCACVVVGWLLISVSHPPDLLLNLLVDMLSHQNAETKPKIEAGQSASH</sequence>
<evidence type="ECO:0000256" key="2">
    <source>
        <dbReference type="ARBA" id="ARBA00004141"/>
    </source>
</evidence>